<dbReference type="GO" id="GO:0003848">
    <property type="term" value="F:2-amino-4-hydroxy-6-hydroxymethyldihydropteridine diphosphokinase activity"/>
    <property type="evidence" value="ECO:0007669"/>
    <property type="project" value="UniProtKB-EC"/>
</dbReference>
<keyword evidence="5 9" id="KW-0418">Kinase</keyword>
<keyword evidence="6" id="KW-0067">ATP-binding</keyword>
<proteinExistence type="predicted"/>
<dbReference type="GO" id="GO:0005524">
    <property type="term" value="F:ATP binding"/>
    <property type="evidence" value="ECO:0007669"/>
    <property type="project" value="UniProtKB-KW"/>
</dbReference>
<evidence type="ECO:0000256" key="1">
    <source>
        <dbReference type="ARBA" id="ARBA00005051"/>
    </source>
</evidence>
<dbReference type="Gene3D" id="3.30.70.560">
    <property type="entry name" value="7,8-Dihydro-6-hydroxymethylpterin-pyrophosphokinase HPPK"/>
    <property type="match status" value="1"/>
</dbReference>
<evidence type="ECO:0000256" key="5">
    <source>
        <dbReference type="ARBA" id="ARBA00022777"/>
    </source>
</evidence>
<feature type="domain" description="7,8-dihydro-6-hydroxymethylpterin-pyrophosphokinase" evidence="8">
    <location>
        <begin position="94"/>
        <end position="105"/>
    </location>
</feature>
<dbReference type="AlphaFoldDB" id="A0A3B1CJE6"/>
<keyword evidence="7" id="KW-0289">Folate biosynthesis</keyword>
<dbReference type="PANTHER" id="PTHR43071">
    <property type="entry name" value="2-AMINO-4-HYDROXY-6-HYDROXYMETHYLDIHYDROPTERIDINE PYROPHOSPHOKINASE"/>
    <property type="match status" value="1"/>
</dbReference>
<dbReference type="EMBL" id="UOGE01000036">
    <property type="protein sequence ID" value="VAX18915.1"/>
    <property type="molecule type" value="Genomic_DNA"/>
</dbReference>
<evidence type="ECO:0000256" key="4">
    <source>
        <dbReference type="ARBA" id="ARBA00022741"/>
    </source>
</evidence>
<evidence type="ECO:0000259" key="8">
    <source>
        <dbReference type="PROSITE" id="PS00794"/>
    </source>
</evidence>
<keyword evidence="4" id="KW-0547">Nucleotide-binding</keyword>
<dbReference type="InterPro" id="IPR035907">
    <property type="entry name" value="Hppk_sf"/>
</dbReference>
<dbReference type="CDD" id="cd00483">
    <property type="entry name" value="HPPK"/>
    <property type="match status" value="1"/>
</dbReference>
<accession>A0A3B1CJE6</accession>
<evidence type="ECO:0000256" key="6">
    <source>
        <dbReference type="ARBA" id="ARBA00022840"/>
    </source>
</evidence>
<dbReference type="Pfam" id="PF01288">
    <property type="entry name" value="HPPK"/>
    <property type="match status" value="1"/>
</dbReference>
<dbReference type="SUPFAM" id="SSF55083">
    <property type="entry name" value="6-hydroxymethyl-7,8-dihydropterin pyrophosphokinase, HPPK"/>
    <property type="match status" value="1"/>
</dbReference>
<reference evidence="9" key="1">
    <citation type="submission" date="2018-06" db="EMBL/GenBank/DDBJ databases">
        <authorList>
            <person name="Zhirakovskaya E."/>
        </authorList>
    </citation>
    <scope>NUCLEOTIDE SEQUENCE</scope>
</reference>
<dbReference type="GO" id="GO:0016301">
    <property type="term" value="F:kinase activity"/>
    <property type="evidence" value="ECO:0007669"/>
    <property type="project" value="UniProtKB-KW"/>
</dbReference>
<evidence type="ECO:0000256" key="2">
    <source>
        <dbReference type="ARBA" id="ARBA00013253"/>
    </source>
</evidence>
<evidence type="ECO:0000256" key="7">
    <source>
        <dbReference type="ARBA" id="ARBA00022909"/>
    </source>
</evidence>
<dbReference type="UniPathway" id="UPA00077">
    <property type="reaction ID" value="UER00155"/>
</dbReference>
<dbReference type="NCBIfam" id="TIGR01498">
    <property type="entry name" value="folK"/>
    <property type="match status" value="1"/>
</dbReference>
<dbReference type="GO" id="GO:0046654">
    <property type="term" value="P:tetrahydrofolate biosynthetic process"/>
    <property type="evidence" value="ECO:0007669"/>
    <property type="project" value="UniProtKB-UniPathway"/>
</dbReference>
<protein>
    <recommendedName>
        <fullName evidence="2">2-amino-4-hydroxy-6-hydroxymethyldihydropteridine diphosphokinase</fullName>
        <ecNumber evidence="2">2.7.6.3</ecNumber>
    </recommendedName>
</protein>
<dbReference type="PROSITE" id="PS00794">
    <property type="entry name" value="HPPK"/>
    <property type="match status" value="1"/>
</dbReference>
<dbReference type="PANTHER" id="PTHR43071:SF1">
    <property type="entry name" value="2-AMINO-4-HYDROXY-6-HYDROXYMETHYLDIHYDROPTERIDINE PYROPHOSPHOKINASE"/>
    <property type="match status" value="1"/>
</dbReference>
<evidence type="ECO:0000313" key="9">
    <source>
        <dbReference type="EMBL" id="VAX18915.1"/>
    </source>
</evidence>
<dbReference type="EC" id="2.7.6.3" evidence="2"/>
<name>A0A3B1CJE6_9ZZZZ</name>
<keyword evidence="3 9" id="KW-0808">Transferase</keyword>
<organism evidence="9">
    <name type="scientific">hydrothermal vent metagenome</name>
    <dbReference type="NCBI Taxonomy" id="652676"/>
    <lineage>
        <taxon>unclassified sequences</taxon>
        <taxon>metagenomes</taxon>
        <taxon>ecological metagenomes</taxon>
    </lineage>
</organism>
<evidence type="ECO:0000256" key="3">
    <source>
        <dbReference type="ARBA" id="ARBA00022679"/>
    </source>
</evidence>
<dbReference type="InterPro" id="IPR000550">
    <property type="entry name" value="Hppk"/>
</dbReference>
<comment type="pathway">
    <text evidence="1">Cofactor biosynthesis; tetrahydrofolate biosynthesis; 2-amino-4-hydroxy-6-hydroxymethyl-7,8-dihydropteridine diphosphate from 7,8-dihydroneopterin triphosphate: step 4/4.</text>
</comment>
<dbReference type="GO" id="GO:0046656">
    <property type="term" value="P:folic acid biosynthetic process"/>
    <property type="evidence" value="ECO:0007669"/>
    <property type="project" value="UniProtKB-KW"/>
</dbReference>
<gene>
    <name evidence="9" type="ORF">MNBD_NITROSPINAE02-1715</name>
</gene>
<sequence>MPLVYLSIGSNEGEPRRNVEVAIELIGSRGGMVIAGQGGVYETEPQGKRDQAWFVNTAAKLETNEPPEALLRLIKSVEEQMGRVTTPARGSTPKWGPRVIDIDIVFYNSDIVNTEKLSIPHPRAHERRFVLRPIADIDPGFIHPVIGKSVFAILADIPAEGQEMRRIDL</sequence>